<accession>A0A1Q5PM14</accession>
<feature type="domain" description="HTH merR-type" evidence="5">
    <location>
        <begin position="10"/>
        <end position="77"/>
    </location>
</feature>
<reference evidence="7" key="1">
    <citation type="submission" date="2016-11" db="EMBL/GenBank/DDBJ databases">
        <title>Actinomyces gypaetusis sp. nov. isolated from Gypaetus barbatus in Qinghai Tibet Plateau China.</title>
        <authorList>
            <person name="Meng X."/>
        </authorList>
    </citation>
    <scope>NUCLEOTIDE SEQUENCE [LARGE SCALE GENOMIC DNA]</scope>
    <source>
        <strain evidence="7">DSM 15383</strain>
    </source>
</reference>
<evidence type="ECO:0000256" key="1">
    <source>
        <dbReference type="ARBA" id="ARBA00023015"/>
    </source>
</evidence>
<keyword evidence="2" id="KW-0238">DNA-binding</keyword>
<dbReference type="PANTHER" id="PTHR30204">
    <property type="entry name" value="REDOX-CYCLING DRUG-SENSING TRANSCRIPTIONAL ACTIVATOR SOXR"/>
    <property type="match status" value="1"/>
</dbReference>
<dbReference type="GO" id="GO:0003677">
    <property type="term" value="F:DNA binding"/>
    <property type="evidence" value="ECO:0007669"/>
    <property type="project" value="UniProtKB-KW"/>
</dbReference>
<dbReference type="Proteomes" id="UP000186465">
    <property type="component" value="Unassembled WGS sequence"/>
</dbReference>
<dbReference type="STRING" id="156892.BM477_06360"/>
<organism evidence="6 7">
    <name type="scientific">Boudabousia marimammalium</name>
    <dbReference type="NCBI Taxonomy" id="156892"/>
    <lineage>
        <taxon>Bacteria</taxon>
        <taxon>Bacillati</taxon>
        <taxon>Actinomycetota</taxon>
        <taxon>Actinomycetes</taxon>
        <taxon>Actinomycetales</taxon>
        <taxon>Actinomycetaceae</taxon>
        <taxon>Boudabousia</taxon>
    </lineage>
</organism>
<protein>
    <submittedName>
        <fullName evidence="6">MerR family transcriptional regulator</fullName>
    </submittedName>
</protein>
<dbReference type="PROSITE" id="PS00552">
    <property type="entry name" value="HTH_MERR_1"/>
    <property type="match status" value="1"/>
</dbReference>
<dbReference type="InterPro" id="IPR036244">
    <property type="entry name" value="TipA-like_antibiotic-bd"/>
</dbReference>
<dbReference type="AlphaFoldDB" id="A0A1Q5PM14"/>
<dbReference type="InterPro" id="IPR000551">
    <property type="entry name" value="MerR-type_HTH_dom"/>
</dbReference>
<name>A0A1Q5PM14_9ACTO</name>
<dbReference type="SUPFAM" id="SSF89082">
    <property type="entry name" value="Antibiotic binding domain of TipA-like multidrug resistance regulators"/>
    <property type="match status" value="1"/>
</dbReference>
<dbReference type="SUPFAM" id="SSF46955">
    <property type="entry name" value="Putative DNA-binding domain"/>
    <property type="match status" value="1"/>
</dbReference>
<dbReference type="Pfam" id="PF07739">
    <property type="entry name" value="TipAS"/>
    <property type="match status" value="1"/>
</dbReference>
<evidence type="ECO:0000313" key="6">
    <source>
        <dbReference type="EMBL" id="OKL48080.1"/>
    </source>
</evidence>
<gene>
    <name evidence="6" type="ORF">BM477_06360</name>
</gene>
<dbReference type="Gene3D" id="1.10.490.50">
    <property type="entry name" value="Antibiotic binding domain of TipA-like multidrug resistance regulators"/>
    <property type="match status" value="1"/>
</dbReference>
<keyword evidence="1" id="KW-0805">Transcription regulation</keyword>
<dbReference type="InterPro" id="IPR047057">
    <property type="entry name" value="MerR_fam"/>
</dbReference>
<dbReference type="Pfam" id="PF13411">
    <property type="entry name" value="MerR_1"/>
    <property type="match status" value="1"/>
</dbReference>
<keyword evidence="4" id="KW-0804">Transcription</keyword>
<dbReference type="PANTHER" id="PTHR30204:SF90">
    <property type="entry name" value="HTH-TYPE TRANSCRIPTIONAL ACTIVATOR MTA"/>
    <property type="match status" value="1"/>
</dbReference>
<dbReference type="OrthoDB" id="9809391at2"/>
<dbReference type="CDD" id="cd01106">
    <property type="entry name" value="HTH_TipAL-Mta"/>
    <property type="match status" value="1"/>
</dbReference>
<keyword evidence="3" id="KW-0010">Activator</keyword>
<dbReference type="Gene3D" id="1.10.1660.10">
    <property type="match status" value="1"/>
</dbReference>
<evidence type="ECO:0000313" key="7">
    <source>
        <dbReference type="Proteomes" id="UP000186465"/>
    </source>
</evidence>
<evidence type="ECO:0000256" key="4">
    <source>
        <dbReference type="ARBA" id="ARBA00023163"/>
    </source>
</evidence>
<evidence type="ECO:0000256" key="3">
    <source>
        <dbReference type="ARBA" id="ARBA00023159"/>
    </source>
</evidence>
<dbReference type="SMART" id="SM00422">
    <property type="entry name" value="HTH_MERR"/>
    <property type="match status" value="1"/>
</dbReference>
<evidence type="ECO:0000259" key="5">
    <source>
        <dbReference type="PROSITE" id="PS50937"/>
    </source>
</evidence>
<dbReference type="GO" id="GO:0003700">
    <property type="term" value="F:DNA-binding transcription factor activity"/>
    <property type="evidence" value="ECO:0007669"/>
    <property type="project" value="InterPro"/>
</dbReference>
<sequence length="265" mass="29895">MSKKPDDLRTVGEVSRLLGLSVRTLHYWEERGLVQPTERTWSEYRLYGPEDIERLQQVMIYRATGMSLDQIGKLFEDEGDAVTHLRRQRDLLIEKQGELDRMVQAVNHLLEETMSEHKLSAEEIGEILGDASFAAYQDEAEEKWGDTDDWKASAQVAAQMSASDWADMKTRTAQVESQLVAGMKAGVKPGSEEANRLAEVHRELVSAFFPVTHAKQVLLARGYVGDPRFRAYYEERAEGLAEWLKAIIDANAEANGVDPAAAQWQ</sequence>
<dbReference type="InterPro" id="IPR012925">
    <property type="entry name" value="TipAS_dom"/>
</dbReference>
<dbReference type="PROSITE" id="PS50937">
    <property type="entry name" value="HTH_MERR_2"/>
    <property type="match status" value="1"/>
</dbReference>
<dbReference type="RefSeq" id="WP_075361850.1">
    <property type="nucleotide sequence ID" value="NZ_MPDM01000006.1"/>
</dbReference>
<evidence type="ECO:0000256" key="2">
    <source>
        <dbReference type="ARBA" id="ARBA00023125"/>
    </source>
</evidence>
<keyword evidence="7" id="KW-1185">Reference proteome</keyword>
<dbReference type="PRINTS" id="PR00040">
    <property type="entry name" value="HTHMERR"/>
</dbReference>
<proteinExistence type="predicted"/>
<comment type="caution">
    <text evidence="6">The sequence shown here is derived from an EMBL/GenBank/DDBJ whole genome shotgun (WGS) entry which is preliminary data.</text>
</comment>
<dbReference type="EMBL" id="MPDM01000006">
    <property type="protein sequence ID" value="OKL48080.1"/>
    <property type="molecule type" value="Genomic_DNA"/>
</dbReference>
<dbReference type="InterPro" id="IPR009061">
    <property type="entry name" value="DNA-bd_dom_put_sf"/>
</dbReference>